<proteinExistence type="inferred from homology"/>
<protein>
    <recommendedName>
        <fullName evidence="4">Carboxylic ester hydrolase</fullName>
        <ecNumber evidence="4">3.1.1.-</ecNumber>
    </recommendedName>
</protein>
<dbReference type="InterPro" id="IPR002018">
    <property type="entry name" value="CarbesteraseB"/>
</dbReference>
<dbReference type="InterPro" id="IPR019826">
    <property type="entry name" value="Carboxylesterase_B_AS"/>
</dbReference>
<evidence type="ECO:0000259" key="6">
    <source>
        <dbReference type="Pfam" id="PF00135"/>
    </source>
</evidence>
<evidence type="ECO:0000313" key="8">
    <source>
        <dbReference type="Proteomes" id="UP001519460"/>
    </source>
</evidence>
<dbReference type="InterPro" id="IPR051093">
    <property type="entry name" value="Neuroligin/BSAL"/>
</dbReference>
<dbReference type="PANTHER" id="PTHR43903">
    <property type="entry name" value="NEUROLIGIN"/>
    <property type="match status" value="1"/>
</dbReference>
<dbReference type="AlphaFoldDB" id="A0ABD0L521"/>
<comment type="similarity">
    <text evidence="1 4">Belongs to the type-B carboxylesterase/lipase family.</text>
</comment>
<dbReference type="Gene3D" id="3.40.50.1820">
    <property type="entry name" value="alpha/beta hydrolase"/>
    <property type="match status" value="1"/>
</dbReference>
<gene>
    <name evidence="7" type="ORF">BaRGS_00014401</name>
</gene>
<accession>A0ABD0L521</accession>
<keyword evidence="3 4" id="KW-0378">Hydrolase</keyword>
<evidence type="ECO:0000256" key="4">
    <source>
        <dbReference type="RuleBase" id="RU361235"/>
    </source>
</evidence>
<dbReference type="SUPFAM" id="SSF53474">
    <property type="entry name" value="alpha/beta-Hydrolases"/>
    <property type="match status" value="1"/>
</dbReference>
<evidence type="ECO:0000256" key="5">
    <source>
        <dbReference type="SAM" id="MobiDB-lite"/>
    </source>
</evidence>
<feature type="non-terminal residue" evidence="7">
    <location>
        <position position="1"/>
    </location>
</feature>
<feature type="region of interest" description="Disordered" evidence="5">
    <location>
        <begin position="592"/>
        <end position="629"/>
    </location>
</feature>
<evidence type="ECO:0000313" key="7">
    <source>
        <dbReference type="EMBL" id="KAK7494298.1"/>
    </source>
</evidence>
<dbReference type="Proteomes" id="UP001519460">
    <property type="component" value="Unassembled WGS sequence"/>
</dbReference>
<evidence type="ECO:0000256" key="1">
    <source>
        <dbReference type="ARBA" id="ARBA00005964"/>
    </source>
</evidence>
<comment type="caution">
    <text evidence="7">The sequence shown here is derived from an EMBL/GenBank/DDBJ whole genome shotgun (WGS) entry which is preliminary data.</text>
</comment>
<name>A0ABD0L521_9CAEN</name>
<keyword evidence="2" id="KW-0732">Signal</keyword>
<feature type="compositionally biased region" description="Gly residues" evidence="5">
    <location>
        <begin position="604"/>
        <end position="613"/>
    </location>
</feature>
<dbReference type="InterPro" id="IPR019819">
    <property type="entry name" value="Carboxylesterase_B_CS"/>
</dbReference>
<evidence type="ECO:0000256" key="2">
    <source>
        <dbReference type="ARBA" id="ARBA00022729"/>
    </source>
</evidence>
<dbReference type="InterPro" id="IPR029058">
    <property type="entry name" value="AB_hydrolase_fold"/>
</dbReference>
<organism evidence="7 8">
    <name type="scientific">Batillaria attramentaria</name>
    <dbReference type="NCBI Taxonomy" id="370345"/>
    <lineage>
        <taxon>Eukaryota</taxon>
        <taxon>Metazoa</taxon>
        <taxon>Spiralia</taxon>
        <taxon>Lophotrochozoa</taxon>
        <taxon>Mollusca</taxon>
        <taxon>Gastropoda</taxon>
        <taxon>Caenogastropoda</taxon>
        <taxon>Sorbeoconcha</taxon>
        <taxon>Cerithioidea</taxon>
        <taxon>Batillariidae</taxon>
        <taxon>Batillaria</taxon>
    </lineage>
</organism>
<dbReference type="Pfam" id="PF00135">
    <property type="entry name" value="COesterase"/>
    <property type="match status" value="1"/>
</dbReference>
<dbReference type="PROSITE" id="PS00941">
    <property type="entry name" value="CARBOXYLESTERASE_B_2"/>
    <property type="match status" value="1"/>
</dbReference>
<feature type="non-terminal residue" evidence="7">
    <location>
        <position position="629"/>
    </location>
</feature>
<dbReference type="EMBL" id="JACVVK020000084">
    <property type="protein sequence ID" value="KAK7494298.1"/>
    <property type="molecule type" value="Genomic_DNA"/>
</dbReference>
<reference evidence="7 8" key="1">
    <citation type="journal article" date="2023" name="Sci. Data">
        <title>Genome assembly of the Korean intertidal mud-creeper Batillaria attramentaria.</title>
        <authorList>
            <person name="Patra A.K."/>
            <person name="Ho P.T."/>
            <person name="Jun S."/>
            <person name="Lee S.J."/>
            <person name="Kim Y."/>
            <person name="Won Y.J."/>
        </authorList>
    </citation>
    <scope>NUCLEOTIDE SEQUENCE [LARGE SCALE GENOMIC DNA]</scope>
    <source>
        <strain evidence="7">Wonlab-2016</strain>
    </source>
</reference>
<dbReference type="PROSITE" id="PS00122">
    <property type="entry name" value="CARBOXYLESTERASE_B_1"/>
    <property type="match status" value="1"/>
</dbReference>
<feature type="domain" description="Carboxylesterase type B" evidence="6">
    <location>
        <begin position="63"/>
        <end position="582"/>
    </location>
</feature>
<dbReference type="GO" id="GO:0016787">
    <property type="term" value="F:hydrolase activity"/>
    <property type="evidence" value="ECO:0007669"/>
    <property type="project" value="UniProtKB-KW"/>
</dbReference>
<sequence>EKTAGQLFLRPTGLFIDRSDHDDTGYVGLPSDCFPCHQQLASFMQRTAGALPFFFPSQFRRVTVRTPLGLVSGRVETVLDVDVNQFLGVPYALPPTGQLRFRNPVPVQAWSNTLNATQFSPSCPQPGTSWETSEDCLYLNIYARATPPGNNPGPRAVMVWVHGGGFVVGAGRGADGSLMAVRGDVVVVTVNYRLGMLGWMSTLDDNLPGNFGLWDQRTAFQWVRDNIAAFGGDPNQITIFGESGGGYSVGLHALSPSNVGLFQRVIMQSGSALNRRTIALDPVGFARRVAENLGCLRRLGLGFDSRFFADCARQRSVNDILGATSAASRRSYLAWVLNVAPVVDGQLIPEHPRVLLGPWYRGQVPFWNVDVMVGTTNAEGSLVLSPLVPFQGQLGFSARNGIPTRVLCGNISTALARDYFPQNSDAMAADLLYTARGGDAQQARAVVDLYGDMMFQSAAVETLLRHANGTAGRGRGRYQYLFSHAPAFSSIQRTYPWFQGAGHGAEVNFVFGMFMSDQNEARLSLAMIEGWTNFAKFGTPNDPQNTGAFRWPEYDAVNRAYTDLNLVITSQNNLYSQRMNFWMSVVPDQSRDVTTFTPNPQVSGPGGGSGYPNGEGTADPFQGDGGNST</sequence>
<dbReference type="EC" id="3.1.1.-" evidence="4"/>
<evidence type="ECO:0000256" key="3">
    <source>
        <dbReference type="ARBA" id="ARBA00022801"/>
    </source>
</evidence>
<keyword evidence="8" id="KW-1185">Reference proteome</keyword>